<sequence>MLELRIHIPLFPGLLTLRAKAGDRLASRDGLFGPKYGPFSGRRNSYRFGMVSDQTQQSDRLSLSVRADRISLPRWRARA</sequence>
<gene>
    <name evidence="1" type="ordered locus">Swit_1106</name>
</gene>
<evidence type="ECO:0000313" key="2">
    <source>
        <dbReference type="Proteomes" id="UP000001989"/>
    </source>
</evidence>
<organism evidence="1 2">
    <name type="scientific">Rhizorhabdus wittichii (strain DSM 6014 / CCUG 31198 / JCM 15750 / NBRC 105917 / EY 4224 / RW1)</name>
    <name type="common">Sphingomonas wittichii</name>
    <dbReference type="NCBI Taxonomy" id="392499"/>
    <lineage>
        <taxon>Bacteria</taxon>
        <taxon>Pseudomonadati</taxon>
        <taxon>Pseudomonadota</taxon>
        <taxon>Alphaproteobacteria</taxon>
        <taxon>Sphingomonadales</taxon>
        <taxon>Sphingomonadaceae</taxon>
        <taxon>Rhizorhabdus</taxon>
    </lineage>
</organism>
<protein>
    <submittedName>
        <fullName evidence="1">Uncharacterized protein</fullName>
    </submittedName>
</protein>
<dbReference type="AlphaFoldDB" id="A0A9J9LBI9"/>
<evidence type="ECO:0000313" key="1">
    <source>
        <dbReference type="EMBL" id="ABQ67472.1"/>
    </source>
</evidence>
<keyword evidence="2" id="KW-1185">Reference proteome</keyword>
<dbReference type="EMBL" id="CP000699">
    <property type="protein sequence ID" value="ABQ67472.1"/>
    <property type="molecule type" value="Genomic_DNA"/>
</dbReference>
<dbReference type="Proteomes" id="UP000001989">
    <property type="component" value="Chromosome"/>
</dbReference>
<proteinExistence type="predicted"/>
<reference evidence="1 2" key="1">
    <citation type="journal article" date="2010" name="J. Bacteriol.">
        <title>Genome sequence of the dioxin-mineralizing bacterium Sphingomonas wittichii RW1.</title>
        <authorList>
            <person name="Miller T.R."/>
            <person name="Delcher A.L."/>
            <person name="Salzberg S.L."/>
            <person name="Saunders E."/>
            <person name="Detter J.C."/>
            <person name="Halden R.U."/>
        </authorList>
    </citation>
    <scope>NUCLEOTIDE SEQUENCE [LARGE SCALE GENOMIC DNA]</scope>
    <source>
        <strain evidence="2">DSM 6014 / CCUG 31198 / JCM 15750 / NBRC 105917 / EY 4224 / RW1</strain>
    </source>
</reference>
<accession>A0A9J9LBI9</accession>
<name>A0A9J9LBI9_RHIWR</name>
<dbReference type="KEGG" id="swi:Swit_1106"/>